<dbReference type="InterPro" id="IPR014729">
    <property type="entry name" value="Rossmann-like_a/b/a_fold"/>
</dbReference>
<dbReference type="Pfam" id="PF00582">
    <property type="entry name" value="Usp"/>
    <property type="match status" value="1"/>
</dbReference>
<proteinExistence type="predicted"/>
<accession>A0A9E7N9F1</accession>
<gene>
    <name evidence="2" type="ORF">NGM29_13550</name>
</gene>
<dbReference type="EMBL" id="CP100355">
    <property type="protein sequence ID" value="UTF52803.1"/>
    <property type="molecule type" value="Genomic_DNA"/>
</dbReference>
<feature type="domain" description="UspA" evidence="1">
    <location>
        <begin position="8"/>
        <end position="139"/>
    </location>
</feature>
<organism evidence="2 3">
    <name type="scientific">Natronosalvus rutilus</name>
    <dbReference type="NCBI Taxonomy" id="2953753"/>
    <lineage>
        <taxon>Archaea</taxon>
        <taxon>Methanobacteriati</taxon>
        <taxon>Methanobacteriota</taxon>
        <taxon>Stenosarchaea group</taxon>
        <taxon>Halobacteria</taxon>
        <taxon>Halobacteriales</taxon>
        <taxon>Natrialbaceae</taxon>
        <taxon>Natronosalvus</taxon>
    </lineage>
</organism>
<evidence type="ECO:0000259" key="1">
    <source>
        <dbReference type="Pfam" id="PF00582"/>
    </source>
</evidence>
<dbReference type="Gene3D" id="3.40.50.620">
    <property type="entry name" value="HUPs"/>
    <property type="match status" value="1"/>
</dbReference>
<dbReference type="GeneID" id="73291090"/>
<evidence type="ECO:0000313" key="2">
    <source>
        <dbReference type="EMBL" id="UTF52803.1"/>
    </source>
</evidence>
<dbReference type="Proteomes" id="UP001056855">
    <property type="component" value="Chromosome"/>
</dbReference>
<reference evidence="2" key="1">
    <citation type="submission" date="2022-06" db="EMBL/GenBank/DDBJ databases">
        <title>Diverse halophilic archaea isolated from saline environments.</title>
        <authorList>
            <person name="Cui H.-L."/>
        </authorList>
    </citation>
    <scope>NUCLEOTIDE SEQUENCE</scope>
    <source>
        <strain evidence="2">WLHS1</strain>
    </source>
</reference>
<sequence>MTITFDGPILVPAADPDDAERTARALAPRIGPENTVLVVHVIEKAGGAPDKAPLEARREFADDVFSRARGPLEETGARVETEVLYGTDVVDAIFEAADDRGADGVAFVPRKGSRLVEMLSGDTSRRLIREATLPVLVLPVED</sequence>
<dbReference type="KEGG" id="sawl:NGM29_13550"/>
<evidence type="ECO:0000313" key="3">
    <source>
        <dbReference type="Proteomes" id="UP001056855"/>
    </source>
</evidence>
<protein>
    <submittedName>
        <fullName evidence="2">Universal stress protein</fullName>
    </submittedName>
</protein>
<dbReference type="AlphaFoldDB" id="A0A9E7N9F1"/>
<name>A0A9E7N9F1_9EURY</name>
<dbReference type="CDD" id="cd00293">
    <property type="entry name" value="USP-like"/>
    <property type="match status" value="1"/>
</dbReference>
<keyword evidence="3" id="KW-1185">Reference proteome</keyword>
<dbReference type="SUPFAM" id="SSF52402">
    <property type="entry name" value="Adenine nucleotide alpha hydrolases-like"/>
    <property type="match status" value="1"/>
</dbReference>
<dbReference type="InterPro" id="IPR006016">
    <property type="entry name" value="UspA"/>
</dbReference>
<dbReference type="RefSeq" id="WP_254156863.1">
    <property type="nucleotide sequence ID" value="NZ_CP100355.1"/>
</dbReference>